<protein>
    <submittedName>
        <fullName evidence="1">Uncharacterized protein</fullName>
    </submittedName>
</protein>
<gene>
    <name evidence="1" type="ORF">ERS013200_04220</name>
</gene>
<organism evidence="1 2">
    <name type="scientific">Vibrio cholerae</name>
    <dbReference type="NCBI Taxonomy" id="666"/>
    <lineage>
        <taxon>Bacteria</taxon>
        <taxon>Pseudomonadati</taxon>
        <taxon>Pseudomonadota</taxon>
        <taxon>Gammaproteobacteria</taxon>
        <taxon>Vibrionales</taxon>
        <taxon>Vibrionaceae</taxon>
        <taxon>Vibrio</taxon>
    </lineage>
</organism>
<dbReference type="EMBL" id="CWQY01000096">
    <property type="protein sequence ID" value="CSD46447.1"/>
    <property type="molecule type" value="Genomic_DNA"/>
</dbReference>
<sequence>MAAKVANIGHDDTGLFQHFTRNTLFKRLAYLNKAGNHGVHTIAMAWVLRQQNLLLFTYGNNNAGKNTRIVQGSAIVALHCQLLMIEIVTPPTLRTKSYGLAHMAILHRFACSKKQRLIHTQ</sequence>
<evidence type="ECO:0000313" key="1">
    <source>
        <dbReference type="EMBL" id="CSD46447.1"/>
    </source>
</evidence>
<name>A0A655X5L0_VIBCL</name>
<accession>A0A655X5L0</accession>
<evidence type="ECO:0000313" key="2">
    <source>
        <dbReference type="Proteomes" id="UP000041770"/>
    </source>
</evidence>
<reference evidence="1 2" key="1">
    <citation type="submission" date="2015-07" db="EMBL/GenBank/DDBJ databases">
        <authorList>
            <consortium name="Pathogen Informatics"/>
        </authorList>
    </citation>
    <scope>NUCLEOTIDE SEQUENCE [LARGE SCALE GENOMIC DNA]</scope>
    <source>
        <strain evidence="1 2">A316</strain>
    </source>
</reference>
<proteinExistence type="predicted"/>
<dbReference type="Proteomes" id="UP000041770">
    <property type="component" value="Unassembled WGS sequence"/>
</dbReference>
<dbReference type="AlphaFoldDB" id="A0A655X5L0"/>